<dbReference type="InterPro" id="IPR049892">
    <property type="entry name" value="AA9"/>
</dbReference>
<evidence type="ECO:0000256" key="1">
    <source>
        <dbReference type="ARBA" id="ARBA00001973"/>
    </source>
</evidence>
<keyword evidence="8" id="KW-0186">Copper</keyword>
<reference evidence="18" key="1">
    <citation type="journal article" date="2023" name="Mol. Phylogenet. Evol.">
        <title>Genome-scale phylogeny and comparative genomics of the fungal order Sordariales.</title>
        <authorList>
            <person name="Hensen N."/>
            <person name="Bonometti L."/>
            <person name="Westerberg I."/>
            <person name="Brannstrom I.O."/>
            <person name="Guillou S."/>
            <person name="Cros-Aarteil S."/>
            <person name="Calhoun S."/>
            <person name="Haridas S."/>
            <person name="Kuo A."/>
            <person name="Mondo S."/>
            <person name="Pangilinan J."/>
            <person name="Riley R."/>
            <person name="LaButti K."/>
            <person name="Andreopoulos B."/>
            <person name="Lipzen A."/>
            <person name="Chen C."/>
            <person name="Yan M."/>
            <person name="Daum C."/>
            <person name="Ng V."/>
            <person name="Clum A."/>
            <person name="Steindorff A."/>
            <person name="Ohm R.A."/>
            <person name="Martin F."/>
            <person name="Silar P."/>
            <person name="Natvig D.O."/>
            <person name="Lalanne C."/>
            <person name="Gautier V."/>
            <person name="Ament-Velasquez S.L."/>
            <person name="Kruys A."/>
            <person name="Hutchinson M.I."/>
            <person name="Powell A.J."/>
            <person name="Barry K."/>
            <person name="Miller A.N."/>
            <person name="Grigoriev I.V."/>
            <person name="Debuchy R."/>
            <person name="Gladieux P."/>
            <person name="Hiltunen Thoren M."/>
            <person name="Johannesson H."/>
        </authorList>
    </citation>
    <scope>NUCLEOTIDE SEQUENCE</scope>
    <source>
        <strain evidence="18">CBS 359.72</strain>
    </source>
</reference>
<name>A0AAN7CRM0_9PEZI</name>
<dbReference type="AlphaFoldDB" id="A0AAN7CRM0"/>
<gene>
    <name evidence="18" type="ORF">C7999DRAFT_41573</name>
</gene>
<evidence type="ECO:0000256" key="3">
    <source>
        <dbReference type="ARBA" id="ARBA00022525"/>
    </source>
</evidence>
<evidence type="ECO:0000256" key="8">
    <source>
        <dbReference type="ARBA" id="ARBA00023008"/>
    </source>
</evidence>
<dbReference type="GO" id="GO:0016787">
    <property type="term" value="F:hydrolase activity"/>
    <property type="evidence" value="ECO:0007669"/>
    <property type="project" value="UniProtKB-KW"/>
</dbReference>
<dbReference type="GO" id="GO:0030245">
    <property type="term" value="P:cellulose catabolic process"/>
    <property type="evidence" value="ECO:0007669"/>
    <property type="project" value="UniProtKB-KW"/>
</dbReference>
<feature type="chain" id="PRO_5042949983" description="lytic cellulose monooxygenase (C4-dehydrogenating)" evidence="16">
    <location>
        <begin position="19"/>
        <end position="250"/>
    </location>
</feature>
<dbReference type="GO" id="GO:0005576">
    <property type="term" value="C:extracellular region"/>
    <property type="evidence" value="ECO:0007669"/>
    <property type="project" value="UniProtKB-SubCell"/>
</dbReference>
<keyword evidence="10" id="KW-1015">Disulfide bond</keyword>
<evidence type="ECO:0000256" key="11">
    <source>
        <dbReference type="ARBA" id="ARBA00023277"/>
    </source>
</evidence>
<evidence type="ECO:0000256" key="10">
    <source>
        <dbReference type="ARBA" id="ARBA00023157"/>
    </source>
</evidence>
<keyword evidence="7" id="KW-0560">Oxidoreductase</keyword>
<comment type="similarity">
    <text evidence="13">Belongs to the polysaccharide monooxygenase AA9 family.</text>
</comment>
<feature type="domain" description="Auxiliary Activity family 9 catalytic" evidence="17">
    <location>
        <begin position="19"/>
        <end position="236"/>
    </location>
</feature>
<evidence type="ECO:0000313" key="18">
    <source>
        <dbReference type="EMBL" id="KAK4247044.1"/>
    </source>
</evidence>
<keyword evidence="4" id="KW-0479">Metal-binding</keyword>
<comment type="catalytic activity">
    <reaction evidence="14">
        <text>[(1-&gt;4)-beta-D-glucosyl]n+m + reduced acceptor + O2 = 4-dehydro-beta-D-glucosyl-[(1-&gt;4)-beta-D-glucosyl]n-1 + [(1-&gt;4)-beta-D-glucosyl]m + acceptor + H2O.</text>
        <dbReference type="EC" id="1.14.99.56"/>
    </reaction>
</comment>
<evidence type="ECO:0000256" key="13">
    <source>
        <dbReference type="ARBA" id="ARBA00044502"/>
    </source>
</evidence>
<evidence type="ECO:0000259" key="17">
    <source>
        <dbReference type="Pfam" id="PF03443"/>
    </source>
</evidence>
<dbReference type="InterPro" id="IPR005103">
    <property type="entry name" value="AA9_LPMO"/>
</dbReference>
<evidence type="ECO:0000256" key="4">
    <source>
        <dbReference type="ARBA" id="ARBA00022723"/>
    </source>
</evidence>
<comment type="subcellular location">
    <subcellularLocation>
        <location evidence="2">Secreted</location>
    </subcellularLocation>
</comment>
<accession>A0AAN7CRM0</accession>
<evidence type="ECO:0000313" key="19">
    <source>
        <dbReference type="Proteomes" id="UP001303647"/>
    </source>
</evidence>
<keyword evidence="11" id="KW-0119">Carbohydrate metabolism</keyword>
<dbReference type="CDD" id="cd21175">
    <property type="entry name" value="LPMO_AA9"/>
    <property type="match status" value="1"/>
</dbReference>
<evidence type="ECO:0000256" key="15">
    <source>
        <dbReference type="ARBA" id="ARBA00047174"/>
    </source>
</evidence>
<protein>
    <recommendedName>
        <fullName evidence="15">lytic cellulose monooxygenase (C4-dehydrogenating)</fullName>
        <ecNumber evidence="15">1.14.99.56</ecNumber>
    </recommendedName>
</protein>
<dbReference type="Proteomes" id="UP001303647">
    <property type="component" value="Unassembled WGS sequence"/>
</dbReference>
<keyword evidence="6" id="KW-0136">Cellulose degradation</keyword>
<evidence type="ECO:0000256" key="9">
    <source>
        <dbReference type="ARBA" id="ARBA00023033"/>
    </source>
</evidence>
<evidence type="ECO:0000256" key="2">
    <source>
        <dbReference type="ARBA" id="ARBA00004613"/>
    </source>
</evidence>
<dbReference type="Gene3D" id="2.70.50.70">
    <property type="match status" value="1"/>
</dbReference>
<keyword evidence="9" id="KW-0503">Monooxygenase</keyword>
<keyword evidence="3" id="KW-0964">Secreted</keyword>
<evidence type="ECO:0000256" key="14">
    <source>
        <dbReference type="ARBA" id="ARBA00045077"/>
    </source>
</evidence>
<dbReference type="Pfam" id="PF03443">
    <property type="entry name" value="AA9"/>
    <property type="match status" value="1"/>
</dbReference>
<proteinExistence type="inferred from homology"/>
<evidence type="ECO:0000256" key="12">
    <source>
        <dbReference type="ARBA" id="ARBA00023326"/>
    </source>
</evidence>
<dbReference type="PANTHER" id="PTHR33353:SF17">
    <property type="entry name" value="ENDO-BETA-1,4-GLUCANASE D"/>
    <property type="match status" value="1"/>
</dbReference>
<dbReference type="EMBL" id="MU857661">
    <property type="protein sequence ID" value="KAK4247044.1"/>
    <property type="molecule type" value="Genomic_DNA"/>
</dbReference>
<organism evidence="18 19">
    <name type="scientific">Corynascus novoguineensis</name>
    <dbReference type="NCBI Taxonomy" id="1126955"/>
    <lineage>
        <taxon>Eukaryota</taxon>
        <taxon>Fungi</taxon>
        <taxon>Dikarya</taxon>
        <taxon>Ascomycota</taxon>
        <taxon>Pezizomycotina</taxon>
        <taxon>Sordariomycetes</taxon>
        <taxon>Sordariomycetidae</taxon>
        <taxon>Sordariales</taxon>
        <taxon>Chaetomiaceae</taxon>
        <taxon>Corynascus</taxon>
    </lineage>
</organism>
<evidence type="ECO:0000256" key="7">
    <source>
        <dbReference type="ARBA" id="ARBA00023002"/>
    </source>
</evidence>
<keyword evidence="18" id="KW-0378">Hydrolase</keyword>
<evidence type="ECO:0000256" key="5">
    <source>
        <dbReference type="ARBA" id="ARBA00022729"/>
    </source>
</evidence>
<comment type="caution">
    <text evidence="18">The sequence shown here is derived from an EMBL/GenBank/DDBJ whole genome shotgun (WGS) entry which is preliminary data.</text>
</comment>
<keyword evidence="19" id="KW-1185">Reference proteome</keyword>
<sequence>MLLTIATLVAVLAHQVSAHARLFRVSVNGESQGDGANKYIRTPENAEQNQPIFGMEGFASPAITCNTRGGTAAPSFVKAAAGDKLTFQWGHDNPDDPNDYPLASDHKGSVLTYIAPYTSGQPTGPIWSKLAEDGFDGTEWATTKLINNRGKVELALPKSLAPGKYLIRQELLSMHKADYDCSEPGRSDRGAESYPHCVQIEVSGNGNQKPNQNFDFNEGYTCKDKGIFFNIYVGQNDKYVPPGPRPWKAE</sequence>
<keyword evidence="5 16" id="KW-0732">Signal</keyword>
<feature type="signal peptide" evidence="16">
    <location>
        <begin position="1"/>
        <end position="18"/>
    </location>
</feature>
<dbReference type="GO" id="GO:0004497">
    <property type="term" value="F:monooxygenase activity"/>
    <property type="evidence" value="ECO:0007669"/>
    <property type="project" value="UniProtKB-KW"/>
</dbReference>
<dbReference type="EC" id="1.14.99.56" evidence="15"/>
<reference evidence="18" key="2">
    <citation type="submission" date="2023-05" db="EMBL/GenBank/DDBJ databases">
        <authorList>
            <consortium name="Lawrence Berkeley National Laboratory"/>
            <person name="Steindorff A."/>
            <person name="Hensen N."/>
            <person name="Bonometti L."/>
            <person name="Westerberg I."/>
            <person name="Brannstrom I.O."/>
            <person name="Guillou S."/>
            <person name="Cros-Aarteil S."/>
            <person name="Calhoun S."/>
            <person name="Haridas S."/>
            <person name="Kuo A."/>
            <person name="Mondo S."/>
            <person name="Pangilinan J."/>
            <person name="Riley R."/>
            <person name="Labutti K."/>
            <person name="Andreopoulos B."/>
            <person name="Lipzen A."/>
            <person name="Chen C."/>
            <person name="Yanf M."/>
            <person name="Daum C."/>
            <person name="Ng V."/>
            <person name="Clum A."/>
            <person name="Ohm R."/>
            <person name="Martin F."/>
            <person name="Silar P."/>
            <person name="Natvig D."/>
            <person name="Lalanne C."/>
            <person name="Gautier V."/>
            <person name="Ament-Velasquez S.L."/>
            <person name="Kruys A."/>
            <person name="Hutchinson M.I."/>
            <person name="Powell A.J."/>
            <person name="Barry K."/>
            <person name="Miller A.N."/>
            <person name="Grigoriev I.V."/>
            <person name="Debuchy R."/>
            <person name="Gladieux P."/>
            <person name="Thoren M.H."/>
            <person name="Johannesson H."/>
        </authorList>
    </citation>
    <scope>NUCLEOTIDE SEQUENCE</scope>
    <source>
        <strain evidence="18">CBS 359.72</strain>
    </source>
</reference>
<dbReference type="GO" id="GO:0046872">
    <property type="term" value="F:metal ion binding"/>
    <property type="evidence" value="ECO:0007669"/>
    <property type="project" value="UniProtKB-KW"/>
</dbReference>
<comment type="cofactor">
    <cofactor evidence="1">
        <name>Cu(2+)</name>
        <dbReference type="ChEBI" id="CHEBI:29036"/>
    </cofactor>
</comment>
<dbReference type="PANTHER" id="PTHR33353">
    <property type="entry name" value="PUTATIVE (AFU_ORTHOLOGUE AFUA_1G12560)-RELATED"/>
    <property type="match status" value="1"/>
</dbReference>
<keyword evidence="12" id="KW-0624">Polysaccharide degradation</keyword>
<evidence type="ECO:0000256" key="16">
    <source>
        <dbReference type="SAM" id="SignalP"/>
    </source>
</evidence>
<evidence type="ECO:0000256" key="6">
    <source>
        <dbReference type="ARBA" id="ARBA00023001"/>
    </source>
</evidence>